<dbReference type="GO" id="GO:0003677">
    <property type="term" value="F:DNA binding"/>
    <property type="evidence" value="ECO:0007669"/>
    <property type="project" value="UniProtKB-UniRule"/>
</dbReference>
<evidence type="ECO:0000259" key="4">
    <source>
        <dbReference type="PROSITE" id="PS51898"/>
    </source>
</evidence>
<dbReference type="Pfam" id="PF12167">
    <property type="entry name" value="Arm-DNA-bind_2"/>
    <property type="match status" value="1"/>
</dbReference>
<protein>
    <submittedName>
        <fullName evidence="6">Tyrosine-type recombinase/integrase</fullName>
    </submittedName>
</protein>
<dbReference type="GO" id="GO:0006310">
    <property type="term" value="P:DNA recombination"/>
    <property type="evidence" value="ECO:0007669"/>
    <property type="project" value="UniProtKB-KW"/>
</dbReference>
<dbReference type="Gene3D" id="1.10.150.130">
    <property type="match status" value="1"/>
</dbReference>
<gene>
    <name evidence="6" type="ORF">V0288_21645</name>
</gene>
<dbReference type="InterPro" id="IPR010998">
    <property type="entry name" value="Integrase_recombinase_N"/>
</dbReference>
<dbReference type="InterPro" id="IPR044068">
    <property type="entry name" value="CB"/>
</dbReference>
<dbReference type="Proteomes" id="UP001328733">
    <property type="component" value="Unassembled WGS sequence"/>
</dbReference>
<dbReference type="InterPro" id="IPR013762">
    <property type="entry name" value="Integrase-like_cat_sf"/>
</dbReference>
<dbReference type="Gene3D" id="1.10.443.10">
    <property type="entry name" value="Intergrase catalytic core"/>
    <property type="match status" value="1"/>
</dbReference>
<dbReference type="SUPFAM" id="SSF56349">
    <property type="entry name" value="DNA breaking-rejoining enzymes"/>
    <property type="match status" value="1"/>
</dbReference>
<dbReference type="PROSITE" id="PS51900">
    <property type="entry name" value="CB"/>
    <property type="match status" value="1"/>
</dbReference>
<proteinExistence type="predicted"/>
<sequence>MTRGKKTPKGNVSVQLDKDRLRLYGRFQGQPFYLYLGLPDSKINRSVAEAKANQITLDLATGNFDPTLEKYKPETRFAPEQGSLWELFDRYWNWKQKTESVTTERSAENYRNAIKLILRYREASDLPVSKVSEDFVYGFIKWAKQQVSHATLTTYIVLLKAIWHHAKIEPNPWNVTIKATKLKPESDPFTLEEVNKIINAFQEPRWSCYADFVEFLLYSGMRIGEVCGLKWENVNPNCTQIWVLECHTQGQTRPVKSQKRRKINLSPKLTQILIKRRSETTELTEYVFHSPNGKMSLDSKNFRNRAWVEVLKELQIPYRKPYCTRKTFISHALAKGENPVNIAKITGHDTRVLFKNYAGVIDNITLPEPF</sequence>
<dbReference type="AlphaFoldDB" id="A0AAW9QZ65"/>
<dbReference type="InterPro" id="IPR050090">
    <property type="entry name" value="Tyrosine_recombinase_XerCD"/>
</dbReference>
<dbReference type="RefSeq" id="WP_332867226.1">
    <property type="nucleotide sequence ID" value="NZ_JBAFSM010000059.1"/>
</dbReference>
<name>A0AAW9QZ65_9CHRO</name>
<feature type="domain" description="Core-binding (CB)" evidence="5">
    <location>
        <begin position="82"/>
        <end position="167"/>
    </location>
</feature>
<dbReference type="EMBL" id="JBAFSM010000059">
    <property type="protein sequence ID" value="MEG3439747.1"/>
    <property type="molecule type" value="Genomic_DNA"/>
</dbReference>
<evidence type="ECO:0000259" key="5">
    <source>
        <dbReference type="PROSITE" id="PS51900"/>
    </source>
</evidence>
<dbReference type="Pfam" id="PF13102">
    <property type="entry name" value="Phage_int_SAM_5"/>
    <property type="match status" value="1"/>
</dbReference>
<reference evidence="6 7" key="1">
    <citation type="submission" date="2024-01" db="EMBL/GenBank/DDBJ databases">
        <title>Genomic insights into the taxonomy and metabolism of the cyanobacterium Pannus brasiliensis CCIBt3594.</title>
        <authorList>
            <person name="Machado M."/>
            <person name="Botero N.B."/>
            <person name="Andreote A.P.D."/>
            <person name="Feitosa A.M.T."/>
            <person name="Popin R."/>
            <person name="Sivonen K."/>
            <person name="Fiore M.F."/>
        </authorList>
    </citation>
    <scope>NUCLEOTIDE SEQUENCE [LARGE SCALE GENOMIC DNA]</scope>
    <source>
        <strain evidence="6 7">CCIBt3594</strain>
    </source>
</reference>
<dbReference type="InterPro" id="IPR011010">
    <property type="entry name" value="DNA_brk_join_enz"/>
</dbReference>
<organism evidence="6 7">
    <name type="scientific">Pannus brasiliensis CCIBt3594</name>
    <dbReference type="NCBI Taxonomy" id="1427578"/>
    <lineage>
        <taxon>Bacteria</taxon>
        <taxon>Bacillati</taxon>
        <taxon>Cyanobacteriota</taxon>
        <taxon>Cyanophyceae</taxon>
        <taxon>Oscillatoriophycideae</taxon>
        <taxon>Chroococcales</taxon>
        <taxon>Microcystaceae</taxon>
        <taxon>Pannus</taxon>
    </lineage>
</organism>
<dbReference type="CDD" id="cd00796">
    <property type="entry name" value="INT_Rci_Hp1_C"/>
    <property type="match status" value="1"/>
</dbReference>
<evidence type="ECO:0000256" key="3">
    <source>
        <dbReference type="PROSITE-ProRule" id="PRU01248"/>
    </source>
</evidence>
<dbReference type="InterPro" id="IPR002104">
    <property type="entry name" value="Integrase_catalytic"/>
</dbReference>
<dbReference type="PANTHER" id="PTHR30349">
    <property type="entry name" value="PHAGE INTEGRASE-RELATED"/>
    <property type="match status" value="1"/>
</dbReference>
<dbReference type="InterPro" id="IPR022000">
    <property type="entry name" value="Min27-like_integrase_DNA_bind"/>
</dbReference>
<evidence type="ECO:0000313" key="7">
    <source>
        <dbReference type="Proteomes" id="UP001328733"/>
    </source>
</evidence>
<accession>A0AAW9QZ65</accession>
<keyword evidence="7" id="KW-1185">Reference proteome</keyword>
<dbReference type="PROSITE" id="PS51898">
    <property type="entry name" value="TYR_RECOMBINASE"/>
    <property type="match status" value="1"/>
</dbReference>
<dbReference type="PANTHER" id="PTHR30349:SF36">
    <property type="entry name" value="PROPHAGE INTEGRASE INTR-RELATED"/>
    <property type="match status" value="1"/>
</dbReference>
<evidence type="ECO:0000313" key="6">
    <source>
        <dbReference type="EMBL" id="MEG3439747.1"/>
    </source>
</evidence>
<dbReference type="InterPro" id="IPR025269">
    <property type="entry name" value="SAM-like_dom"/>
</dbReference>
<evidence type="ECO:0000256" key="1">
    <source>
        <dbReference type="ARBA" id="ARBA00023125"/>
    </source>
</evidence>
<dbReference type="Pfam" id="PF00589">
    <property type="entry name" value="Phage_integrase"/>
    <property type="match status" value="1"/>
</dbReference>
<keyword evidence="2" id="KW-0233">DNA recombination</keyword>
<comment type="caution">
    <text evidence="6">The sequence shown here is derived from an EMBL/GenBank/DDBJ whole genome shotgun (WGS) entry which is preliminary data.</text>
</comment>
<dbReference type="GO" id="GO:0015074">
    <property type="term" value="P:DNA integration"/>
    <property type="evidence" value="ECO:0007669"/>
    <property type="project" value="InterPro"/>
</dbReference>
<evidence type="ECO:0000256" key="2">
    <source>
        <dbReference type="ARBA" id="ARBA00023172"/>
    </source>
</evidence>
<keyword evidence="1 3" id="KW-0238">DNA-binding</keyword>
<feature type="domain" description="Tyr recombinase" evidence="4">
    <location>
        <begin position="184"/>
        <end position="370"/>
    </location>
</feature>